<feature type="region of interest" description="Disordered" evidence="1">
    <location>
        <begin position="157"/>
        <end position="199"/>
    </location>
</feature>
<feature type="compositionally biased region" description="Basic residues" evidence="1">
    <location>
        <begin position="465"/>
        <end position="475"/>
    </location>
</feature>
<feature type="compositionally biased region" description="Basic and acidic residues" evidence="1">
    <location>
        <begin position="447"/>
        <end position="464"/>
    </location>
</feature>
<keyword evidence="3" id="KW-1185">Reference proteome</keyword>
<dbReference type="Proteomes" id="UP000030763">
    <property type="component" value="Unassembled WGS sequence"/>
</dbReference>
<dbReference type="SUPFAM" id="SSF103025">
    <property type="entry name" value="Folate-binding domain"/>
    <property type="match status" value="1"/>
</dbReference>
<feature type="compositionally biased region" description="Low complexity" evidence="1">
    <location>
        <begin position="160"/>
        <end position="179"/>
    </location>
</feature>
<feature type="region of interest" description="Disordered" evidence="1">
    <location>
        <begin position="347"/>
        <end position="397"/>
    </location>
</feature>
<dbReference type="InterPro" id="IPR027266">
    <property type="entry name" value="TrmE/GcvT-like"/>
</dbReference>
<dbReference type="PANTHER" id="PTHR31535:SF3">
    <property type="entry name" value="REGULATORY PROTEIN ZESTE"/>
    <property type="match status" value="1"/>
</dbReference>
<name>U6MAB7_EIMMA</name>
<evidence type="ECO:0000256" key="1">
    <source>
        <dbReference type="SAM" id="MobiDB-lite"/>
    </source>
</evidence>
<reference evidence="2" key="2">
    <citation type="submission" date="2013-10" db="EMBL/GenBank/DDBJ databases">
        <authorList>
            <person name="Aslett M."/>
        </authorList>
    </citation>
    <scope>NUCLEOTIDE SEQUENCE [LARGE SCALE GENOMIC DNA]</scope>
    <source>
        <strain evidence="2">Weybridge</strain>
    </source>
</reference>
<feature type="region of interest" description="Disordered" evidence="1">
    <location>
        <begin position="667"/>
        <end position="698"/>
    </location>
</feature>
<dbReference type="GeneID" id="25334505"/>
<sequence length="719" mass="76595">MVVCCLCRNALFLSPLRLRGPATRRLQQKRQQLLQQQAEQQTPYPKPGAAAAAAAAAAAEEDSINPSFFDDSDDLYPSQQQHKQHQQHQYDKQQLLQQQLLLLQQRGPPKRVGTGSYLDPMRAPQAVEGFNSAYKEFINTHQQQTRQQIVNRLIQHRRQQQQQQQKQQQQQQQQQQRQRGSASNGICPESAADASPPNRTAAAAAAAAAAGTAAAAGGGTAPAAAAAGTAAAGGGTAAAGGGSSLPFALAEVYVHHEQQLRSVAPRPHAFREACVQEFAAAAAAAANPLYPSTIPLDHLPAAAAAAPLQQKLQHIGKLINVPALPYIEAETQETLAALDSAAAEEEAAAATDAAADTAAEGATEAATEAPIEAPTDAAPIGGTQDAGGPQGTGGPLYSEGLGYDSFYGAPRRPWEVAAAAAAAAAPSIRISRPREGLDNGWGDDPDPDPRDDPDPGDDPRDDPRRRRSVGRRGRRGAAGAAAGRESAAEEAYLAPFIDEELKGEEEYKEAWRISCGYGLLLLLLGRRHSVLESYWSCRLRSCLFDVSYKRVLLIKGKDNISFLDLILSCYLHGQVKYGEACASLILDTKGLIIDKCFVLKGKTLMEVWKSGLDVSLCHSPKTCILSLQGPQAMQRFVQQIEAQIRKQSNAHPLSPIVRFFVYSSSSDSSSSSTDSSSDSSSSSSSSSKKYSISCVRGGSTGEDGIEFAAEEEPANLLIQ</sequence>
<reference evidence="2" key="1">
    <citation type="submission" date="2013-10" db="EMBL/GenBank/DDBJ databases">
        <title>Genomic analysis of the causative agents of coccidiosis in chickens.</title>
        <authorList>
            <person name="Reid A.J."/>
            <person name="Blake D."/>
            <person name="Billington K."/>
            <person name="Browne H."/>
            <person name="Dunn M."/>
            <person name="Hung S."/>
            <person name="Kawahara F."/>
            <person name="Miranda-Saavedra D."/>
            <person name="Mourier T."/>
            <person name="Nagra H."/>
            <person name="Otto T.D."/>
            <person name="Rawlings N."/>
            <person name="Sanchez A."/>
            <person name="Sanders M."/>
            <person name="Subramaniam C."/>
            <person name="Tay Y."/>
            <person name="Dear P."/>
            <person name="Doerig C."/>
            <person name="Gruber A."/>
            <person name="Parkinson J."/>
            <person name="Shirley M."/>
            <person name="Wan K.L."/>
            <person name="Berriman M."/>
            <person name="Tomley F."/>
            <person name="Pain A."/>
        </authorList>
    </citation>
    <scope>NUCLEOTIDE SEQUENCE [LARGE SCALE GENOMIC DNA]</scope>
    <source>
        <strain evidence="2">Weybridge</strain>
    </source>
</reference>
<feature type="region of interest" description="Disordered" evidence="1">
    <location>
        <begin position="65"/>
        <end position="91"/>
    </location>
</feature>
<accession>U6MAB7</accession>
<dbReference type="Gene3D" id="3.30.1360.120">
    <property type="entry name" value="Probable tRNA modification gtpase trme, domain 1"/>
    <property type="match status" value="1"/>
</dbReference>
<dbReference type="PANTHER" id="PTHR31535">
    <property type="match status" value="1"/>
</dbReference>
<dbReference type="VEuPathDB" id="ToxoDB:EMWEY_00005190"/>
<dbReference type="AlphaFoldDB" id="U6MAB7"/>
<gene>
    <name evidence="2" type="ORF">EMWEY_00005190</name>
</gene>
<feature type="compositionally biased region" description="Low complexity" evidence="1">
    <location>
        <begin position="348"/>
        <end position="378"/>
    </location>
</feature>
<dbReference type="OMA" id="RPLECEE"/>
<feature type="region of interest" description="Disordered" evidence="1">
    <location>
        <begin position="27"/>
        <end position="50"/>
    </location>
</feature>
<evidence type="ECO:0000313" key="2">
    <source>
        <dbReference type="EMBL" id="CDJ59993.1"/>
    </source>
</evidence>
<feature type="compositionally biased region" description="Low complexity" evidence="1">
    <location>
        <begin position="667"/>
        <end position="687"/>
    </location>
</feature>
<organism evidence="2 3">
    <name type="scientific">Eimeria maxima</name>
    <name type="common">Coccidian parasite</name>
    <dbReference type="NCBI Taxonomy" id="5804"/>
    <lineage>
        <taxon>Eukaryota</taxon>
        <taxon>Sar</taxon>
        <taxon>Alveolata</taxon>
        <taxon>Apicomplexa</taxon>
        <taxon>Conoidasida</taxon>
        <taxon>Coccidia</taxon>
        <taxon>Eucoccidiorida</taxon>
        <taxon>Eimeriorina</taxon>
        <taxon>Eimeriidae</taxon>
        <taxon>Eimeria</taxon>
    </lineage>
</organism>
<protein>
    <submittedName>
        <fullName evidence="2">Glycine cleavage T-protein domain containing protein, putative</fullName>
    </submittedName>
</protein>
<dbReference type="OrthoDB" id="333842at2759"/>
<feature type="compositionally biased region" description="Low complexity" evidence="1">
    <location>
        <begin position="29"/>
        <end position="41"/>
    </location>
</feature>
<dbReference type="EMBL" id="HG721142">
    <property type="protein sequence ID" value="CDJ59993.1"/>
    <property type="molecule type" value="Genomic_DNA"/>
</dbReference>
<feature type="compositionally biased region" description="Gly residues" evidence="1">
    <location>
        <begin position="384"/>
        <end position="394"/>
    </location>
</feature>
<dbReference type="RefSeq" id="XP_013336638.1">
    <property type="nucleotide sequence ID" value="XM_013481184.1"/>
</dbReference>
<evidence type="ECO:0000313" key="3">
    <source>
        <dbReference type="Proteomes" id="UP000030763"/>
    </source>
</evidence>
<feature type="region of interest" description="Disordered" evidence="1">
    <location>
        <begin position="430"/>
        <end position="483"/>
    </location>
</feature>
<proteinExistence type="predicted"/>